<evidence type="ECO:0000256" key="1">
    <source>
        <dbReference type="ARBA" id="ARBA00006432"/>
    </source>
</evidence>
<dbReference type="InterPro" id="IPR045311">
    <property type="entry name" value="LC-FACS_euk"/>
</dbReference>
<evidence type="ECO:0000256" key="7">
    <source>
        <dbReference type="RuleBase" id="RU369030"/>
    </source>
</evidence>
<feature type="domain" description="AMP-dependent synthetase/ligase" evidence="9">
    <location>
        <begin position="73"/>
        <end position="478"/>
    </location>
</feature>
<protein>
    <recommendedName>
        <fullName evidence="6 7">Long-chain-fatty-acid--CoA ligase</fullName>
        <ecNumber evidence="6 7">6.2.1.3</ecNumber>
    </recommendedName>
</protein>
<dbReference type="EMBL" id="JADGJQ010000070">
    <property type="protein sequence ID" value="KAJ3173433.1"/>
    <property type="molecule type" value="Genomic_DNA"/>
</dbReference>
<dbReference type="GO" id="GO:0005783">
    <property type="term" value="C:endoplasmic reticulum"/>
    <property type="evidence" value="ECO:0007669"/>
    <property type="project" value="TreeGrafter"/>
</dbReference>
<dbReference type="Pfam" id="PF00501">
    <property type="entry name" value="AMP-binding"/>
    <property type="match status" value="1"/>
</dbReference>
<comment type="function">
    <text evidence="7">Catalyzes the conversion of long-chain fatty acids to their active form acyl-CoAs for both synthesis of cellular lipids, and degradation via beta-oxidation.</text>
</comment>
<dbReference type="InterPro" id="IPR020845">
    <property type="entry name" value="AMP-binding_CS"/>
</dbReference>
<name>A0AAD5TDT6_9FUNG</name>
<reference evidence="10" key="1">
    <citation type="submission" date="2020-05" db="EMBL/GenBank/DDBJ databases">
        <title>Phylogenomic resolution of chytrid fungi.</title>
        <authorList>
            <person name="Stajich J.E."/>
            <person name="Amses K."/>
            <person name="Simmons R."/>
            <person name="Seto K."/>
            <person name="Myers J."/>
            <person name="Bonds A."/>
            <person name="Quandt C.A."/>
            <person name="Barry K."/>
            <person name="Liu P."/>
            <person name="Grigoriev I."/>
            <person name="Longcore J.E."/>
            <person name="James T.Y."/>
        </authorList>
    </citation>
    <scope>NUCLEOTIDE SEQUENCE</scope>
    <source>
        <strain evidence="10">JEL0379</strain>
    </source>
</reference>
<dbReference type="Gene3D" id="3.40.50.12780">
    <property type="entry name" value="N-terminal domain of ligase-like"/>
    <property type="match status" value="1"/>
</dbReference>
<keyword evidence="5 7" id="KW-0067">ATP-binding</keyword>
<dbReference type="AlphaFoldDB" id="A0AAD5TDT6"/>
<evidence type="ECO:0000256" key="2">
    <source>
        <dbReference type="ARBA" id="ARBA00022598"/>
    </source>
</evidence>
<keyword evidence="4 7" id="KW-0276">Fatty acid metabolism</keyword>
<comment type="similarity">
    <text evidence="1 7">Belongs to the ATP-dependent AMP-binding enzyme family.</text>
</comment>
<dbReference type="GO" id="GO:0005524">
    <property type="term" value="F:ATP binding"/>
    <property type="evidence" value="ECO:0007669"/>
    <property type="project" value="UniProtKB-KW"/>
</dbReference>
<evidence type="ECO:0000256" key="4">
    <source>
        <dbReference type="ARBA" id="ARBA00022832"/>
    </source>
</evidence>
<keyword evidence="11" id="KW-1185">Reference proteome</keyword>
<evidence type="ECO:0000256" key="5">
    <source>
        <dbReference type="ARBA" id="ARBA00022840"/>
    </source>
</evidence>
<comment type="caution">
    <text evidence="10">The sequence shown here is derived from an EMBL/GenBank/DDBJ whole genome shotgun (WGS) entry which is preliminary data.</text>
</comment>
<keyword evidence="2 7" id="KW-0436">Ligase</keyword>
<dbReference type="PANTHER" id="PTHR43272">
    <property type="entry name" value="LONG-CHAIN-FATTY-ACID--COA LIGASE"/>
    <property type="match status" value="1"/>
</dbReference>
<accession>A0AAD5TDT6</accession>
<evidence type="ECO:0000313" key="11">
    <source>
        <dbReference type="Proteomes" id="UP001212152"/>
    </source>
</evidence>
<dbReference type="PANTHER" id="PTHR43272:SF33">
    <property type="entry name" value="AMP-BINDING DOMAIN-CONTAINING PROTEIN-RELATED"/>
    <property type="match status" value="1"/>
</dbReference>
<keyword evidence="7" id="KW-0443">Lipid metabolism</keyword>
<gene>
    <name evidence="10" type="primary">LACS7_2</name>
    <name evidence="10" type="ORF">HDU87_007594</name>
</gene>
<dbReference type="GO" id="GO:0004467">
    <property type="term" value="F:long-chain fatty acid-CoA ligase activity"/>
    <property type="evidence" value="ECO:0007669"/>
    <property type="project" value="UniProtKB-EC"/>
</dbReference>
<dbReference type="GO" id="GO:0016020">
    <property type="term" value="C:membrane"/>
    <property type="evidence" value="ECO:0007669"/>
    <property type="project" value="TreeGrafter"/>
</dbReference>
<keyword evidence="3 7" id="KW-0547">Nucleotide-binding</keyword>
<dbReference type="EC" id="6.2.1.3" evidence="6 7"/>
<evidence type="ECO:0000256" key="8">
    <source>
        <dbReference type="SAM" id="MobiDB-lite"/>
    </source>
</evidence>
<organism evidence="10 11">
    <name type="scientific">Geranomyces variabilis</name>
    <dbReference type="NCBI Taxonomy" id="109894"/>
    <lineage>
        <taxon>Eukaryota</taxon>
        <taxon>Fungi</taxon>
        <taxon>Fungi incertae sedis</taxon>
        <taxon>Chytridiomycota</taxon>
        <taxon>Chytridiomycota incertae sedis</taxon>
        <taxon>Chytridiomycetes</taxon>
        <taxon>Spizellomycetales</taxon>
        <taxon>Powellomycetaceae</taxon>
        <taxon>Geranomyces</taxon>
    </lineage>
</organism>
<evidence type="ECO:0000259" key="9">
    <source>
        <dbReference type="Pfam" id="PF00501"/>
    </source>
</evidence>
<dbReference type="CDD" id="cd05927">
    <property type="entry name" value="LC-FACS_euk"/>
    <property type="match status" value="1"/>
</dbReference>
<evidence type="ECO:0000313" key="10">
    <source>
        <dbReference type="EMBL" id="KAJ3173433.1"/>
    </source>
</evidence>
<evidence type="ECO:0000256" key="6">
    <source>
        <dbReference type="ARBA" id="ARBA00026121"/>
    </source>
</evidence>
<feature type="region of interest" description="Disordered" evidence="8">
    <location>
        <begin position="1"/>
        <end position="23"/>
    </location>
</feature>
<proteinExistence type="inferred from homology"/>
<dbReference type="Proteomes" id="UP001212152">
    <property type="component" value="Unassembled WGS sequence"/>
</dbReference>
<dbReference type="InterPro" id="IPR000873">
    <property type="entry name" value="AMP-dep_synth/lig_dom"/>
</dbReference>
<dbReference type="PROSITE" id="PS00455">
    <property type="entry name" value="AMP_BINDING"/>
    <property type="match status" value="1"/>
</dbReference>
<sequence>MIQLPSSWTVEVPGSPDVPGETKPRRHYLEADQPIQGCPTEAQSGYEVFLRGVKMSGDQPYLGNRPMNAGVAGPYVWETYNQVHARIKNLGSGFTKRGLVANDAVGLFSVNRPEWVIAEQASFTISAVTVPLYDTLGIEAIDYIMNQVEVKTVVATQDKAKILLGMKDKLSTLALLVIMDGCDAEFIAACKEKGIEAVSIADLEKEGSENPATGTLATKDTLATICYTSGTTGTPKGVMLSHENLMSFCAASQAGIAKGAVYNYTKNDVYISYLPLAHVFERAIQVCLTYVGARLGFYQGDTLKLLDDVAELKPTIFASVPRLFNRIYDKVMQGVKAKGGLAAMLFNKAFAAKKAGLANGQITHFLWDSLVFGKVRARLGGRVRVMLTGAAPISADVMDFLRICFSAHVHEGYGQTETSAGAAVTDIRDISTGHIGAPCPSGEIKLVDVPSMNYTSLDKPHPRGEICVRGNNVFKGYYKSPEKTAEVLDKDGWCHTGDVGMWDAQGHLVIIDRVKNIFKLAQGEYIAPEKIEMVYQKHELVGQTFVYGDSLQACLVAIVVPDEDTFKRWAVQQGLPEKSIPELCAEDATRKAVLKALAEFGKAEGLKGFENVKDVFLEPKPFTPDNGLMTPTFKLKRHEAKIKYQSQIDAMYAAIGSA</sequence>
<comment type="catalytic activity">
    <reaction evidence="7">
        <text>a long-chain fatty acid + ATP + CoA = a long-chain fatty acyl-CoA + AMP + diphosphate</text>
        <dbReference type="Rhea" id="RHEA:15421"/>
        <dbReference type="ChEBI" id="CHEBI:30616"/>
        <dbReference type="ChEBI" id="CHEBI:33019"/>
        <dbReference type="ChEBI" id="CHEBI:57287"/>
        <dbReference type="ChEBI" id="CHEBI:57560"/>
        <dbReference type="ChEBI" id="CHEBI:83139"/>
        <dbReference type="ChEBI" id="CHEBI:456215"/>
        <dbReference type="EC" id="6.2.1.3"/>
    </reaction>
</comment>
<dbReference type="InterPro" id="IPR042099">
    <property type="entry name" value="ANL_N_sf"/>
</dbReference>
<dbReference type="SUPFAM" id="SSF56801">
    <property type="entry name" value="Acetyl-CoA synthetase-like"/>
    <property type="match status" value="1"/>
</dbReference>
<evidence type="ECO:0000256" key="3">
    <source>
        <dbReference type="ARBA" id="ARBA00022741"/>
    </source>
</evidence>